<dbReference type="OrthoDB" id="4380123at2"/>
<keyword evidence="2" id="KW-1185">Reference proteome</keyword>
<dbReference type="STRING" id="1232683.ADIMK_2225"/>
<dbReference type="Pfam" id="PF05742">
    <property type="entry name" value="TANGO2"/>
    <property type="match status" value="1"/>
</dbReference>
<dbReference type="PANTHER" id="PTHR17985">
    <property type="entry name" value="SER/THR-RICH PROTEIN T10 IN DGCR REGION"/>
    <property type="match status" value="1"/>
</dbReference>
<dbReference type="EMBL" id="JMQN01000036">
    <property type="protein sequence ID" value="KEA63446.1"/>
    <property type="molecule type" value="Genomic_DNA"/>
</dbReference>
<comment type="caution">
    <text evidence="1">The sequence shown here is derived from an EMBL/GenBank/DDBJ whole genome shotgun (WGS) entry which is preliminary data.</text>
</comment>
<proteinExistence type="predicted"/>
<sequence length="252" mass="27903">MCLIVIAVNQHPDWPLLLVANRDEFYARPTRALGFWPDAPIIGGRDLEAGGTWMGFNRNGRFAALTNYRDGREPYRPGASRGQLVAHYLLNETPAAEYRPPDDVTSGYNLIRGDHNGLYYSGNRGGQLERLGNGIHTLSNALLESEWPKTRLARQLMAKTLSSPSLDTEALVSVLADESPAQDSQLPDTGIPHDKEKMLSSCLIRSPNYGTRATTLIMQAKSGLTRIVEQRMDRSGPIGRTDFTLWIKPLGV</sequence>
<organism evidence="1 2">
    <name type="scientific">Marinobacterium lacunae</name>
    <dbReference type="NCBI Taxonomy" id="1232683"/>
    <lineage>
        <taxon>Bacteria</taxon>
        <taxon>Pseudomonadati</taxon>
        <taxon>Pseudomonadota</taxon>
        <taxon>Gammaproteobacteria</taxon>
        <taxon>Oceanospirillales</taxon>
        <taxon>Oceanospirillaceae</taxon>
        <taxon>Marinobacterium</taxon>
    </lineage>
</organism>
<accession>A0A081FY41</accession>
<evidence type="ECO:0000313" key="2">
    <source>
        <dbReference type="Proteomes" id="UP000028252"/>
    </source>
</evidence>
<gene>
    <name evidence="1" type="ORF">ADIMK_2225</name>
</gene>
<name>A0A081FY41_9GAMM</name>
<reference evidence="1 2" key="1">
    <citation type="submission" date="2014-04" db="EMBL/GenBank/DDBJ databases">
        <title>Marinobacterium kochiensis sp. nov., isolated from sediment sample collected from Kochi backwaters in Kerala, India.</title>
        <authorList>
            <person name="Singh A."/>
            <person name="Pinnaka A.K."/>
        </authorList>
    </citation>
    <scope>NUCLEOTIDE SEQUENCE [LARGE SCALE GENOMIC DNA]</scope>
    <source>
        <strain evidence="1 2">AK27</strain>
    </source>
</reference>
<protein>
    <recommendedName>
        <fullName evidence="3">NRDE family protein</fullName>
    </recommendedName>
</protein>
<dbReference type="Proteomes" id="UP000028252">
    <property type="component" value="Unassembled WGS sequence"/>
</dbReference>
<evidence type="ECO:0000313" key="1">
    <source>
        <dbReference type="EMBL" id="KEA63446.1"/>
    </source>
</evidence>
<dbReference type="PATRIC" id="fig|1232683.4.peg.2184"/>
<dbReference type="RefSeq" id="WP_036187909.1">
    <property type="nucleotide sequence ID" value="NZ_JMQN01000036.1"/>
</dbReference>
<dbReference type="InterPro" id="IPR008551">
    <property type="entry name" value="TANGO2"/>
</dbReference>
<dbReference type="PANTHER" id="PTHR17985:SF8">
    <property type="entry name" value="TRANSPORT AND GOLGI ORGANIZATION PROTEIN 2 HOMOLOG"/>
    <property type="match status" value="1"/>
</dbReference>
<dbReference type="eggNOG" id="COG3332">
    <property type="taxonomic scope" value="Bacteria"/>
</dbReference>
<dbReference type="AlphaFoldDB" id="A0A081FY41"/>
<evidence type="ECO:0008006" key="3">
    <source>
        <dbReference type="Google" id="ProtNLM"/>
    </source>
</evidence>